<sequence>MGGLLSELGKKLAERWLSLLVLPGALYLAVLGTAALLGHGHPFDLRHLTHQVSATAETRTVRTAGGQIVILGAVLAGSAAAGLTAQALGSLVERACLAADWRTWPRPLRALAQLRVNRRRHRWATTASRYDQLMTEARRTRGRGERSDPTARWTAHLAMTRIAAEYPDRPTWSGDRIHGVSARLDRVHQLDVATVWPYLWLTLPETTRTEIAAARQSLYRGSTLTAWALLYLPVAGWWWPAVLISLTLAFAGRARTRAAADNYALLLEAAARLHSGELAFRLGLTSAFPTTASRLGPATLPAPAPPPDGADGTAPTPLTPDLGDALTRALHIPPPTPPPDSA</sequence>
<proteinExistence type="predicted"/>
<reference evidence="3 4" key="1">
    <citation type="submission" date="2016-10" db="EMBL/GenBank/DDBJ databases">
        <authorList>
            <person name="de Groot N.N."/>
        </authorList>
    </citation>
    <scope>NUCLEOTIDE SEQUENCE [LARGE SCALE GENOMIC DNA]</scope>
    <source>
        <strain evidence="3 4">CGMCC 4.3519</strain>
    </source>
</reference>
<keyword evidence="2" id="KW-0812">Transmembrane</keyword>
<name>A0A1H9JC99_9ACTN</name>
<feature type="region of interest" description="Disordered" evidence="1">
    <location>
        <begin position="295"/>
        <end position="342"/>
    </location>
</feature>
<feature type="transmembrane region" description="Helical" evidence="2">
    <location>
        <begin position="224"/>
        <end position="251"/>
    </location>
</feature>
<organism evidence="3 4">
    <name type="scientific">Streptomyces radiopugnans</name>
    <dbReference type="NCBI Taxonomy" id="403935"/>
    <lineage>
        <taxon>Bacteria</taxon>
        <taxon>Bacillati</taxon>
        <taxon>Actinomycetota</taxon>
        <taxon>Actinomycetes</taxon>
        <taxon>Kitasatosporales</taxon>
        <taxon>Streptomycetaceae</taxon>
        <taxon>Streptomyces</taxon>
    </lineage>
</organism>
<keyword evidence="2" id="KW-1133">Transmembrane helix</keyword>
<evidence type="ECO:0000313" key="4">
    <source>
        <dbReference type="Proteomes" id="UP000199055"/>
    </source>
</evidence>
<evidence type="ECO:0000256" key="2">
    <source>
        <dbReference type="SAM" id="Phobius"/>
    </source>
</evidence>
<evidence type="ECO:0008006" key="5">
    <source>
        <dbReference type="Google" id="ProtNLM"/>
    </source>
</evidence>
<accession>A0A1H9JC99</accession>
<keyword evidence="4" id="KW-1185">Reference proteome</keyword>
<dbReference type="EMBL" id="FOET01000017">
    <property type="protein sequence ID" value="SEQ84397.1"/>
    <property type="molecule type" value="Genomic_DNA"/>
</dbReference>
<gene>
    <name evidence="3" type="ORF">SAMN05216481_11722</name>
</gene>
<feature type="transmembrane region" description="Helical" evidence="2">
    <location>
        <begin position="16"/>
        <end position="37"/>
    </location>
</feature>
<dbReference type="Proteomes" id="UP000199055">
    <property type="component" value="Unassembled WGS sequence"/>
</dbReference>
<dbReference type="STRING" id="403935.SAMN05216481_11722"/>
<evidence type="ECO:0000256" key="1">
    <source>
        <dbReference type="SAM" id="MobiDB-lite"/>
    </source>
</evidence>
<protein>
    <recommendedName>
        <fullName evidence="5">Vegetative cell wall protein gp1</fullName>
    </recommendedName>
</protein>
<dbReference type="AlphaFoldDB" id="A0A1H9JC99"/>
<dbReference type="RefSeq" id="WP_093662774.1">
    <property type="nucleotide sequence ID" value="NZ_FOET01000017.1"/>
</dbReference>
<evidence type="ECO:0000313" key="3">
    <source>
        <dbReference type="EMBL" id="SEQ84397.1"/>
    </source>
</evidence>
<feature type="compositionally biased region" description="Pro residues" evidence="1">
    <location>
        <begin position="332"/>
        <end position="342"/>
    </location>
</feature>
<keyword evidence="2" id="KW-0472">Membrane</keyword>